<dbReference type="RefSeq" id="WP_102610689.1">
    <property type="nucleotide sequence ID" value="NZ_CADIKD010000015.1"/>
</dbReference>
<keyword evidence="2" id="KW-1185">Reference proteome</keyword>
<evidence type="ECO:0000313" key="1">
    <source>
        <dbReference type="EMBL" id="PMS23386.1"/>
    </source>
</evidence>
<proteinExistence type="predicted"/>
<sequence length="601" mass="64714">MTAASKALRSAFREIPPPSQATQLVQWQDVSTVDLAPYAPPNASVPMGQYAVYTVMQWAQAQGFAGAVPTWEVGNGTWGVICFVSHPGLSVVQIPIASLPGYDSNNPQACGQAIMRWATAQANGANQLAIPTYVSDGVNASALVFTQSYPPLSFYDAPNTQLYFSLGQPTKLVDLTDPAVWANAVMRVAQNLGYAAGWPTWEWATTRGLIGIPEYDLGPLPEASPDNVDTVVAVLHQTYLALQNCESVASSLTAGVFVDFTAAPIADPTMQILVDCLFGAVQACLNAIPGVGGVLAALVSTGVQVAIDATKSSGGTFSLEQYQNMLVDATNATIDYVTQMHDNLQQASGDDLQNLWQSPYADPLSGRSVALGMLAYTPQTVVNGDEYWALLSQQLVKSYTDNLKIQISSQLYGIQSRTYPNRAPDKQWWDGTIASVTGPGGDCSQYVADRDDDLSVWYNGAQQVGDYVTLNEWWMQTLASGNPAFPPTSLVYNLFSDDGFGVTSGGWAGPFTKQQYYTQFFVPQTQIGLDGSYQQQWAYNQPGVIVSATVFGEDMAQMVAGYTDSYGRAYVSSSQGVSEVDQMCGFTQSIITNYLQQIVNP</sequence>
<dbReference type="AlphaFoldDB" id="A0A2N7W1T9"/>
<organism evidence="1 2">
    <name type="scientific">Trinickia soli</name>
    <dbReference type="NCBI Taxonomy" id="380675"/>
    <lineage>
        <taxon>Bacteria</taxon>
        <taxon>Pseudomonadati</taxon>
        <taxon>Pseudomonadota</taxon>
        <taxon>Betaproteobacteria</taxon>
        <taxon>Burkholderiales</taxon>
        <taxon>Burkholderiaceae</taxon>
        <taxon>Trinickia</taxon>
    </lineage>
</organism>
<reference evidence="1 2" key="1">
    <citation type="submission" date="2018-01" db="EMBL/GenBank/DDBJ databases">
        <title>Whole genome analyses suggest that Burkholderia sensu lato contains two further novel genera in the rhizoxinica-symbiotica group Mycetohabitans gen. nov., and Trinickia gen. nov.: implications for the evolution of diazotrophy and nodulation in the Burkholderiaceae.</title>
        <authorList>
            <person name="Estrada-de los Santos P."/>
            <person name="Palmer M."/>
            <person name="Chavez-Ramirez B."/>
            <person name="Beukes C."/>
            <person name="Steenkamp E.T."/>
            <person name="Hirsch A.M."/>
            <person name="Manyaka P."/>
            <person name="Maluk M."/>
            <person name="Lafos M."/>
            <person name="Crook M."/>
            <person name="Gross E."/>
            <person name="Simon M.F."/>
            <person name="Bueno dos Reis Junior F."/>
            <person name="Poole P.S."/>
            <person name="Venter S.N."/>
            <person name="James E.K."/>
        </authorList>
    </citation>
    <scope>NUCLEOTIDE SEQUENCE [LARGE SCALE GENOMIC DNA]</scope>
    <source>
        <strain evidence="1 2">GP25-8</strain>
    </source>
</reference>
<dbReference type="EMBL" id="PNYB01000012">
    <property type="protein sequence ID" value="PMS23386.1"/>
    <property type="molecule type" value="Genomic_DNA"/>
</dbReference>
<evidence type="ECO:0000313" key="2">
    <source>
        <dbReference type="Proteomes" id="UP000235347"/>
    </source>
</evidence>
<accession>A0A2N7W1T9</accession>
<name>A0A2N7W1T9_9BURK</name>
<dbReference type="Proteomes" id="UP000235347">
    <property type="component" value="Unassembled WGS sequence"/>
</dbReference>
<comment type="caution">
    <text evidence="1">The sequence shown here is derived from an EMBL/GenBank/DDBJ whole genome shotgun (WGS) entry which is preliminary data.</text>
</comment>
<protein>
    <submittedName>
        <fullName evidence="1">Uncharacterized protein</fullName>
    </submittedName>
</protein>
<gene>
    <name evidence="1" type="ORF">C0Z19_15340</name>
</gene>